<feature type="domain" description="Acyltransferase MbtK/IucB-like conserved" evidence="5">
    <location>
        <begin position="25"/>
        <end position="72"/>
    </location>
</feature>
<dbReference type="InterPro" id="IPR019432">
    <property type="entry name" value="Acyltransferase_MbtK/IucB-like"/>
</dbReference>
<dbReference type="GO" id="GO:0019290">
    <property type="term" value="P:siderophore biosynthetic process"/>
    <property type="evidence" value="ECO:0007669"/>
    <property type="project" value="InterPro"/>
</dbReference>
<evidence type="ECO:0000313" key="6">
    <source>
        <dbReference type="EMBL" id="OBJ87692.1"/>
    </source>
</evidence>
<reference evidence="6 7" key="1">
    <citation type="submission" date="2016-06" db="EMBL/GenBank/DDBJ databases">
        <authorList>
            <person name="Kjaerup R.B."/>
            <person name="Dalgaard T.S."/>
            <person name="Juul-Madsen H.R."/>
        </authorList>
    </citation>
    <scope>NUCLEOTIDE SEQUENCE [LARGE SCALE GENOMIC DNA]</scope>
    <source>
        <strain evidence="6 7">1276495.2</strain>
    </source>
</reference>
<dbReference type="GO" id="GO:0016410">
    <property type="term" value="F:N-acyltransferase activity"/>
    <property type="evidence" value="ECO:0007669"/>
    <property type="project" value="TreeGrafter"/>
</dbReference>
<dbReference type="SUPFAM" id="SSF55729">
    <property type="entry name" value="Acyl-CoA N-acyltransferases (Nat)"/>
    <property type="match status" value="1"/>
</dbReference>
<proteinExistence type="predicted"/>
<keyword evidence="6" id="KW-0808">Transferase</keyword>
<dbReference type="Proteomes" id="UP000093925">
    <property type="component" value="Unassembled WGS sequence"/>
</dbReference>
<evidence type="ECO:0000259" key="5">
    <source>
        <dbReference type="SMART" id="SM01006"/>
    </source>
</evidence>
<dbReference type="Pfam" id="PF13523">
    <property type="entry name" value="Acetyltransf_8"/>
    <property type="match status" value="1"/>
</dbReference>
<name>A0A1A3HYJ6_MYCAS</name>
<dbReference type="InterPro" id="IPR016181">
    <property type="entry name" value="Acyl_CoA_acyltransferase"/>
</dbReference>
<gene>
    <name evidence="6" type="ORF">A5640_06855</name>
</gene>
<comment type="pathway">
    <text evidence="2">Siderophore biosynthesis; mycobactin biosynthesis.</text>
</comment>
<dbReference type="PANTHER" id="PTHR31438:SF1">
    <property type="entry name" value="LYSINE N-ACYLTRANSFERASE C17G9.06C-RELATED"/>
    <property type="match status" value="1"/>
</dbReference>
<dbReference type="PANTHER" id="PTHR31438">
    <property type="entry name" value="LYSINE N-ACYLTRANSFERASE C17G9.06C-RELATED"/>
    <property type="match status" value="1"/>
</dbReference>
<evidence type="ECO:0000256" key="1">
    <source>
        <dbReference type="ARBA" id="ARBA00003818"/>
    </source>
</evidence>
<evidence type="ECO:0000313" key="7">
    <source>
        <dbReference type="Proteomes" id="UP000093925"/>
    </source>
</evidence>
<sequence length="188" mass="21760">MNRPDLAGRRTALEHQGFGGTFSLRSLDVDRDLDLLHFWMNDPVVAEYWNKPWSRTKIKSYLREQERSDHSSPYMGELDGVPMSYWELYRADLDPLSQYYQARPHDAGIHMLLGPSQYRGRRLAVDLLRVISAWQLDADPLATRVIGEPDASNVRLLRVAELAGFRRVADLDLPNKRAALVVRERDWL</sequence>
<comment type="caution">
    <text evidence="6">The sequence shown here is derived from an EMBL/GenBank/DDBJ whole genome shotgun (WGS) entry which is preliminary data.</text>
</comment>
<dbReference type="EMBL" id="LZLM01000042">
    <property type="protein sequence ID" value="OBJ87692.1"/>
    <property type="molecule type" value="Genomic_DNA"/>
</dbReference>
<dbReference type="UniPathway" id="UPA00011"/>
<comment type="function">
    <text evidence="1">Acyltransferase required for the direct transfer of medium- to long-chain fatty acyl moieties from a carrier protein (MbtL) on to the epsilon-amino group of lysine residue in the mycobactin core.</text>
</comment>
<dbReference type="Gene3D" id="3.40.630.30">
    <property type="match status" value="1"/>
</dbReference>
<dbReference type="SMART" id="SM01006">
    <property type="entry name" value="AlcB"/>
    <property type="match status" value="1"/>
</dbReference>
<protein>
    <recommendedName>
        <fullName evidence="3">Lysine N-acyltransferase MbtK</fullName>
    </recommendedName>
    <alternativeName>
        <fullName evidence="4">Mycobactin synthase protein K</fullName>
    </alternativeName>
</protein>
<accession>A0A1A3HYJ6</accession>
<evidence type="ECO:0000256" key="4">
    <source>
        <dbReference type="ARBA" id="ARBA00031122"/>
    </source>
</evidence>
<dbReference type="AlphaFoldDB" id="A0A1A3HYJ6"/>
<evidence type="ECO:0000256" key="2">
    <source>
        <dbReference type="ARBA" id="ARBA00005102"/>
    </source>
</evidence>
<organism evidence="6 7">
    <name type="scientific">Mycobacterium asiaticum</name>
    <dbReference type="NCBI Taxonomy" id="1790"/>
    <lineage>
        <taxon>Bacteria</taxon>
        <taxon>Bacillati</taxon>
        <taxon>Actinomycetota</taxon>
        <taxon>Actinomycetes</taxon>
        <taxon>Mycobacteriales</taxon>
        <taxon>Mycobacteriaceae</taxon>
        <taxon>Mycobacterium</taxon>
    </lineage>
</organism>
<evidence type="ECO:0000256" key="3">
    <source>
        <dbReference type="ARBA" id="ARBA00020586"/>
    </source>
</evidence>